<dbReference type="InterPro" id="IPR042031">
    <property type="entry name" value="SKA1_MBD_sf"/>
</dbReference>
<dbReference type="GO" id="GO:0005876">
    <property type="term" value="C:spindle microtubule"/>
    <property type="evidence" value="ECO:0007669"/>
    <property type="project" value="TreeGrafter"/>
</dbReference>
<accession>A0A3P7KCP6</accession>
<gene>
    <name evidence="4" type="ORF">SVUK_LOCUS4023</name>
</gene>
<evidence type="ECO:0000313" key="5">
    <source>
        <dbReference type="Proteomes" id="UP000270094"/>
    </source>
</evidence>
<proteinExistence type="inferred from homology"/>
<evidence type="ECO:0000313" key="4">
    <source>
        <dbReference type="EMBL" id="VDM69025.1"/>
    </source>
</evidence>
<evidence type="ECO:0000256" key="2">
    <source>
        <dbReference type="ARBA" id="ARBA00047182"/>
    </source>
</evidence>
<dbReference type="GO" id="GO:0051301">
    <property type="term" value="P:cell division"/>
    <property type="evidence" value="ECO:0007669"/>
    <property type="project" value="InterPro"/>
</dbReference>
<evidence type="ECO:0000256" key="1">
    <source>
        <dbReference type="ARBA" id="ARBA00006836"/>
    </source>
</evidence>
<dbReference type="CDD" id="cd00024">
    <property type="entry name" value="CD_CSD"/>
    <property type="match status" value="1"/>
</dbReference>
<dbReference type="PANTHER" id="PTHR28573:SF1">
    <property type="entry name" value="SPINDLE AND KINETOCHORE-ASSOCIATED PROTEIN 1"/>
    <property type="match status" value="1"/>
</dbReference>
<comment type="similarity">
    <text evidence="1">Belongs to the SKA1 family.</text>
</comment>
<keyword evidence="5" id="KW-1185">Reference proteome</keyword>
<dbReference type="AlphaFoldDB" id="A0A3P7KCP6"/>
<evidence type="ECO:0000256" key="3">
    <source>
        <dbReference type="ARBA" id="ARBA00047202"/>
    </source>
</evidence>
<dbReference type="SUPFAM" id="SSF54160">
    <property type="entry name" value="Chromo domain-like"/>
    <property type="match status" value="1"/>
</dbReference>
<dbReference type="Gene3D" id="1.10.10.1890">
    <property type="entry name" value="Ska1 microtubule binding domain-like"/>
    <property type="match status" value="1"/>
</dbReference>
<dbReference type="GO" id="GO:0008017">
    <property type="term" value="F:microtubule binding"/>
    <property type="evidence" value="ECO:0007669"/>
    <property type="project" value="InterPro"/>
</dbReference>
<dbReference type="OrthoDB" id="5962at2759"/>
<dbReference type="PANTHER" id="PTHR28573">
    <property type="entry name" value="SPINDLE AND KINETOCHORE-ASSOCIATED PROTEIN 1"/>
    <property type="match status" value="1"/>
</dbReference>
<dbReference type="Gene3D" id="2.40.50.40">
    <property type="match status" value="1"/>
</dbReference>
<protein>
    <recommendedName>
        <fullName evidence="2">SKA complex subunit 1</fullName>
    </recommendedName>
    <alternativeName>
        <fullName evidence="3">Spindle and kinetochore-associated protein 1</fullName>
    </alternativeName>
</protein>
<dbReference type="GO" id="GO:0072686">
    <property type="term" value="C:mitotic spindle"/>
    <property type="evidence" value="ECO:0007669"/>
    <property type="project" value="TreeGrafter"/>
</dbReference>
<dbReference type="InterPro" id="IPR016197">
    <property type="entry name" value="Chromo-like_dom_sf"/>
</dbReference>
<dbReference type="Proteomes" id="UP000270094">
    <property type="component" value="Unassembled WGS sequence"/>
</dbReference>
<organism evidence="4 5">
    <name type="scientific">Strongylus vulgaris</name>
    <name type="common">Blood worm</name>
    <dbReference type="NCBI Taxonomy" id="40348"/>
    <lineage>
        <taxon>Eukaryota</taxon>
        <taxon>Metazoa</taxon>
        <taxon>Ecdysozoa</taxon>
        <taxon>Nematoda</taxon>
        <taxon>Chromadorea</taxon>
        <taxon>Rhabditida</taxon>
        <taxon>Rhabditina</taxon>
        <taxon>Rhabditomorpha</taxon>
        <taxon>Strongyloidea</taxon>
        <taxon>Strongylidae</taxon>
        <taxon>Strongylus</taxon>
    </lineage>
</organism>
<dbReference type="GO" id="GO:0000940">
    <property type="term" value="C:outer kinetochore"/>
    <property type="evidence" value="ECO:0007669"/>
    <property type="project" value="TreeGrafter"/>
</dbReference>
<dbReference type="InterPro" id="IPR009829">
    <property type="entry name" value="SKA1"/>
</dbReference>
<name>A0A3P7KCP6_STRVU</name>
<sequence>MPIGLRSFNEKLNQLQQLIRECSLLKTELDQISPLEHVFVGIGDVLRKENILVEYPCRASPELPAKSTSLETDIVQAIRDEEKQAIPSDPPKEPKSSVNCILLPVSTEEFEEIPKYMRGRMTCAELNEIVLKLDEFLSQKRRLLNAPFKKLSMKEKDQVTKWKEQETACTSGKLFCQEVDVKPMLSDRARTLFRSAAPCLRHVRRIREKMSDEKYEIKRILAERKIDGKSDRMEYLVDWEPTWVFDSDMDANLLDDFHYSVVVLGPIHTPENLQKKSIKEMDIVVQR</sequence>
<dbReference type="GO" id="GO:0007059">
    <property type="term" value="P:chromosome segregation"/>
    <property type="evidence" value="ECO:0007669"/>
    <property type="project" value="InterPro"/>
</dbReference>
<dbReference type="GO" id="GO:0000278">
    <property type="term" value="P:mitotic cell cycle"/>
    <property type="evidence" value="ECO:0007669"/>
    <property type="project" value="TreeGrafter"/>
</dbReference>
<dbReference type="GO" id="GO:0031110">
    <property type="term" value="P:regulation of microtubule polymerization or depolymerization"/>
    <property type="evidence" value="ECO:0007669"/>
    <property type="project" value="TreeGrafter"/>
</dbReference>
<reference evidence="4 5" key="1">
    <citation type="submission" date="2018-11" db="EMBL/GenBank/DDBJ databases">
        <authorList>
            <consortium name="Pathogen Informatics"/>
        </authorList>
    </citation>
    <scope>NUCLEOTIDE SEQUENCE [LARGE SCALE GENOMIC DNA]</scope>
</reference>
<dbReference type="Pfam" id="PF07160">
    <property type="entry name" value="SKA1"/>
    <property type="match status" value="1"/>
</dbReference>
<dbReference type="EMBL" id="UYYB01010828">
    <property type="protein sequence ID" value="VDM69025.1"/>
    <property type="molecule type" value="Genomic_DNA"/>
</dbReference>